<dbReference type="RefSeq" id="WP_243754236.1">
    <property type="nucleotide sequence ID" value="NZ_SNXZ01000004.1"/>
</dbReference>
<evidence type="ECO:0000313" key="5">
    <source>
        <dbReference type="Proteomes" id="UP000295444"/>
    </source>
</evidence>
<dbReference type="InterPro" id="IPR019554">
    <property type="entry name" value="Soluble_ligand-bd"/>
</dbReference>
<dbReference type="InterPro" id="IPR010994">
    <property type="entry name" value="RuvA_2-like"/>
</dbReference>
<keyword evidence="2" id="KW-0472">Membrane</keyword>
<evidence type="ECO:0000259" key="3">
    <source>
        <dbReference type="SMART" id="SM00278"/>
    </source>
</evidence>
<feature type="domain" description="Helix-hairpin-helix DNA-binding motif class 1" evidence="3">
    <location>
        <begin position="212"/>
        <end position="231"/>
    </location>
</feature>
<feature type="region of interest" description="Disordered" evidence="1">
    <location>
        <begin position="20"/>
        <end position="52"/>
    </location>
</feature>
<dbReference type="NCBIfam" id="TIGR00426">
    <property type="entry name" value="competence protein ComEA helix-hairpin-helix repeat region"/>
    <property type="match status" value="1"/>
</dbReference>
<dbReference type="InterPro" id="IPR004509">
    <property type="entry name" value="Competence_ComEA_HhH"/>
</dbReference>
<dbReference type="GO" id="GO:0015628">
    <property type="term" value="P:protein secretion by the type II secretion system"/>
    <property type="evidence" value="ECO:0007669"/>
    <property type="project" value="TreeGrafter"/>
</dbReference>
<feature type="transmembrane region" description="Helical" evidence="2">
    <location>
        <begin position="63"/>
        <end position="83"/>
    </location>
</feature>
<reference evidence="4 5" key="1">
    <citation type="submission" date="2019-03" db="EMBL/GenBank/DDBJ databases">
        <title>Genomic Encyclopedia of Type Strains, Phase IV (KMG-IV): sequencing the most valuable type-strain genomes for metagenomic binning, comparative biology and taxonomic classification.</title>
        <authorList>
            <person name="Goeker M."/>
        </authorList>
    </citation>
    <scope>NUCLEOTIDE SEQUENCE [LARGE SCALE GENOMIC DNA]</scope>
    <source>
        <strain evidence="4 5">DSM 45361</strain>
    </source>
</reference>
<feature type="domain" description="Helix-hairpin-helix DNA-binding motif class 1" evidence="3">
    <location>
        <begin position="242"/>
        <end position="261"/>
    </location>
</feature>
<organism evidence="4 5">
    <name type="scientific">Labedaea rhizosphaerae</name>
    <dbReference type="NCBI Taxonomy" id="598644"/>
    <lineage>
        <taxon>Bacteria</taxon>
        <taxon>Bacillati</taxon>
        <taxon>Actinomycetota</taxon>
        <taxon>Actinomycetes</taxon>
        <taxon>Pseudonocardiales</taxon>
        <taxon>Pseudonocardiaceae</taxon>
        <taxon>Labedaea</taxon>
    </lineage>
</organism>
<dbReference type="GO" id="GO:0006281">
    <property type="term" value="P:DNA repair"/>
    <property type="evidence" value="ECO:0007669"/>
    <property type="project" value="InterPro"/>
</dbReference>
<keyword evidence="5" id="KW-1185">Reference proteome</keyword>
<gene>
    <name evidence="4" type="ORF">EV186_104293</name>
</gene>
<dbReference type="Gene3D" id="3.10.560.10">
    <property type="entry name" value="Outer membrane lipoprotein wza domain like"/>
    <property type="match status" value="1"/>
</dbReference>
<name>A0A4V3CZ13_LABRH</name>
<dbReference type="EMBL" id="SNXZ01000004">
    <property type="protein sequence ID" value="TDP96308.1"/>
    <property type="molecule type" value="Genomic_DNA"/>
</dbReference>
<comment type="caution">
    <text evidence="4">The sequence shown here is derived from an EMBL/GenBank/DDBJ whole genome shotgun (WGS) entry which is preliminary data.</text>
</comment>
<keyword evidence="2" id="KW-1133">Transmembrane helix</keyword>
<evidence type="ECO:0000256" key="2">
    <source>
        <dbReference type="SAM" id="Phobius"/>
    </source>
</evidence>
<dbReference type="InterPro" id="IPR003583">
    <property type="entry name" value="Hlx-hairpin-Hlx_DNA-bd_motif"/>
</dbReference>
<dbReference type="GO" id="GO:0015627">
    <property type="term" value="C:type II protein secretion system complex"/>
    <property type="evidence" value="ECO:0007669"/>
    <property type="project" value="TreeGrafter"/>
</dbReference>
<dbReference type="GO" id="GO:0003677">
    <property type="term" value="F:DNA binding"/>
    <property type="evidence" value="ECO:0007669"/>
    <property type="project" value="InterPro"/>
</dbReference>
<keyword evidence="2" id="KW-0812">Transmembrane</keyword>
<dbReference type="PANTHER" id="PTHR21180:SF32">
    <property type="entry name" value="ENDONUCLEASE_EXONUCLEASE_PHOSPHATASE FAMILY DOMAIN-CONTAINING PROTEIN 1"/>
    <property type="match status" value="1"/>
</dbReference>
<dbReference type="SMART" id="SM00278">
    <property type="entry name" value="HhH1"/>
    <property type="match status" value="2"/>
</dbReference>
<dbReference type="AlphaFoldDB" id="A0A4V3CZ13"/>
<dbReference type="Pfam" id="PF12836">
    <property type="entry name" value="HHH_3"/>
    <property type="match status" value="1"/>
</dbReference>
<evidence type="ECO:0000313" key="4">
    <source>
        <dbReference type="EMBL" id="TDP96308.1"/>
    </source>
</evidence>
<dbReference type="InterPro" id="IPR051675">
    <property type="entry name" value="Endo/Exo/Phosphatase_dom_1"/>
</dbReference>
<accession>A0A4V3CZ13</accession>
<dbReference type="Gene3D" id="1.10.150.280">
    <property type="entry name" value="AF1531-like domain"/>
    <property type="match status" value="1"/>
</dbReference>
<sequence>MFDSTRQLLADRSSAAARLRALANRADPRRPDDELPDDQTWTEEPGAPPPVRGYVHGGHGRRWLVIGLAAVVLLAAGIGIAVASGGPVAEPVSDLPAAANTPTAAPTVRSAAVRPSTASTPRIVVSVRGKVRHPGLITLAPGARVADAIKACGGLRHGADPGALNLARKLADGEQIYVAIPVPPGADVAVAPSADGDAPGQSKVDINTASAEKLDTLPGIGEVTAQRIVQWRQQHGRFASVDQLQQVPGIGDAKLASLRDLVVAG</sequence>
<proteinExistence type="predicted"/>
<dbReference type="Pfam" id="PF10531">
    <property type="entry name" value="SLBB"/>
    <property type="match status" value="1"/>
</dbReference>
<evidence type="ECO:0000256" key="1">
    <source>
        <dbReference type="SAM" id="MobiDB-lite"/>
    </source>
</evidence>
<protein>
    <submittedName>
        <fullName evidence="4">Competence protein ComEA</fullName>
    </submittedName>
</protein>
<dbReference type="SUPFAM" id="SSF47781">
    <property type="entry name" value="RuvA domain 2-like"/>
    <property type="match status" value="1"/>
</dbReference>
<dbReference type="Proteomes" id="UP000295444">
    <property type="component" value="Unassembled WGS sequence"/>
</dbReference>
<dbReference type="PANTHER" id="PTHR21180">
    <property type="entry name" value="ENDONUCLEASE/EXONUCLEASE/PHOSPHATASE FAMILY DOMAIN-CONTAINING PROTEIN 1"/>
    <property type="match status" value="1"/>
</dbReference>